<dbReference type="RefSeq" id="XP_014668237.1">
    <property type="nucleotide sequence ID" value="XM_014812751.1"/>
</dbReference>
<dbReference type="PROSITE" id="PS50216">
    <property type="entry name" value="DHHC"/>
    <property type="match status" value="1"/>
</dbReference>
<evidence type="ECO:0000313" key="17">
    <source>
        <dbReference type="RefSeq" id="XP_014668240.1"/>
    </source>
</evidence>
<evidence type="ECO:0000313" key="16">
    <source>
        <dbReference type="RefSeq" id="XP_014668239.1"/>
    </source>
</evidence>
<evidence type="ECO:0000256" key="10">
    <source>
        <dbReference type="RuleBase" id="RU079119"/>
    </source>
</evidence>
<dbReference type="RefSeq" id="XP_014668241.1">
    <property type="nucleotide sequence ID" value="XM_014812755.1"/>
</dbReference>
<evidence type="ECO:0000256" key="1">
    <source>
        <dbReference type="ARBA" id="ARBA00004166"/>
    </source>
</evidence>
<dbReference type="RefSeq" id="XP_014668239.1">
    <property type="nucleotide sequence ID" value="XM_014812753.1"/>
</dbReference>
<sequence>MKDFLCCCEYINVKGDRSHIMAMCCDCEELDNIADRCLCCKDQPGNYGLFAQPCLDRIRIPWIGGAVKVNLGMICPMFLIPSFIGLAATSCTMTVIVAVSLPIVFFLLYINVSFLRFHPKSRLFCSWFWSSCGFLLWVLEYMVMAYREILLSENLALLFLVGVAIYFYLLTKGNPGIVGHSTRFDSSEDSARDTVLDINTPKVGIVESESQSQPAVDGQRRVSCNVCKIEQGSRTSHCKLCGVCIDRRDHHCLWINHCIGANNHRSFVLCLMFFTLACSYGAHLTMTTVCTPDMYLDYFLLPVNCQFVYSDMHIGVSFVSALYAALLAILGAMCLVQQFMLICRSLTVYEWRKNRYNALIGCNMGSHQNLGCIRNCCQFWFQSRPGHYISITEV</sequence>
<dbReference type="PANTHER" id="PTHR22883:SF475">
    <property type="entry name" value="PALMITOYLTRANSFERASE ZDHHC23"/>
    <property type="match status" value="1"/>
</dbReference>
<evidence type="ECO:0000313" key="13">
    <source>
        <dbReference type="RefSeq" id="XP_014668236.1"/>
    </source>
</evidence>
<keyword evidence="8" id="KW-0449">Lipoprotein</keyword>
<evidence type="ECO:0000256" key="4">
    <source>
        <dbReference type="ARBA" id="ARBA00022989"/>
    </source>
</evidence>
<proteinExistence type="inferred from homology"/>
<keyword evidence="3 10" id="KW-0812">Transmembrane</keyword>
<feature type="transmembrane region" description="Helical" evidence="10">
    <location>
        <begin position="321"/>
        <end position="343"/>
    </location>
</feature>
<evidence type="ECO:0000259" key="11">
    <source>
        <dbReference type="Pfam" id="PF01529"/>
    </source>
</evidence>
<dbReference type="Proteomes" id="UP000695022">
    <property type="component" value="Unplaced"/>
</dbReference>
<dbReference type="InterPro" id="IPR039859">
    <property type="entry name" value="PFA4/ZDH16/20/ERF2-like"/>
</dbReference>
<evidence type="ECO:0000313" key="18">
    <source>
        <dbReference type="RefSeq" id="XP_014668241.1"/>
    </source>
</evidence>
<feature type="transmembrane region" description="Helical" evidence="10">
    <location>
        <begin position="124"/>
        <end position="143"/>
    </location>
</feature>
<accession>A0ABM1E7R8</accession>
<organism evidence="12 16">
    <name type="scientific">Priapulus caudatus</name>
    <name type="common">Priapulid worm</name>
    <dbReference type="NCBI Taxonomy" id="37621"/>
    <lineage>
        <taxon>Eukaryota</taxon>
        <taxon>Metazoa</taxon>
        <taxon>Ecdysozoa</taxon>
        <taxon>Scalidophora</taxon>
        <taxon>Priapulida</taxon>
        <taxon>Priapulimorpha</taxon>
        <taxon>Priapulimorphida</taxon>
        <taxon>Priapulidae</taxon>
        <taxon>Priapulus</taxon>
    </lineage>
</organism>
<keyword evidence="6 10" id="KW-0472">Membrane</keyword>
<comment type="subcellular location">
    <subcellularLocation>
        <location evidence="1">Golgi apparatus</location>
        <location evidence="1">trans-Golgi network membrane</location>
        <topology evidence="1">Multi-pass membrane protein</topology>
    </subcellularLocation>
</comment>
<evidence type="ECO:0000256" key="2">
    <source>
        <dbReference type="ARBA" id="ARBA00022679"/>
    </source>
</evidence>
<dbReference type="RefSeq" id="XP_014668238.1">
    <property type="nucleotide sequence ID" value="XM_014812752.1"/>
</dbReference>
<evidence type="ECO:0000256" key="9">
    <source>
        <dbReference type="ARBA" id="ARBA00023315"/>
    </source>
</evidence>
<evidence type="ECO:0000256" key="5">
    <source>
        <dbReference type="ARBA" id="ARBA00023034"/>
    </source>
</evidence>
<keyword evidence="7" id="KW-0564">Palmitate</keyword>
<dbReference type="GeneID" id="106809610"/>
<comment type="domain">
    <text evidence="10">The DHHC domain is required for palmitoyltransferase activity.</text>
</comment>
<feature type="transmembrane region" description="Helical" evidence="10">
    <location>
        <begin position="267"/>
        <end position="286"/>
    </location>
</feature>
<keyword evidence="5" id="KW-0333">Golgi apparatus</keyword>
<protein>
    <recommendedName>
        <fullName evidence="10">Palmitoyltransferase</fullName>
        <ecNumber evidence="10">2.3.1.225</ecNumber>
    </recommendedName>
</protein>
<dbReference type="PANTHER" id="PTHR22883">
    <property type="entry name" value="ZINC FINGER DHHC DOMAIN CONTAINING PROTEIN"/>
    <property type="match status" value="1"/>
</dbReference>
<comment type="catalytic activity">
    <reaction evidence="10">
        <text>L-cysteinyl-[protein] + hexadecanoyl-CoA = S-hexadecanoyl-L-cysteinyl-[protein] + CoA</text>
        <dbReference type="Rhea" id="RHEA:36683"/>
        <dbReference type="Rhea" id="RHEA-COMP:10131"/>
        <dbReference type="Rhea" id="RHEA-COMP:11032"/>
        <dbReference type="ChEBI" id="CHEBI:29950"/>
        <dbReference type="ChEBI" id="CHEBI:57287"/>
        <dbReference type="ChEBI" id="CHEBI:57379"/>
        <dbReference type="ChEBI" id="CHEBI:74151"/>
        <dbReference type="EC" id="2.3.1.225"/>
    </reaction>
</comment>
<dbReference type="InterPro" id="IPR001594">
    <property type="entry name" value="Palmitoyltrfase_DHHC"/>
</dbReference>
<dbReference type="RefSeq" id="XP_014668240.1">
    <property type="nucleotide sequence ID" value="XM_014812754.1"/>
</dbReference>
<feature type="domain" description="Palmitoyltransferase DHHC" evidence="11">
    <location>
        <begin position="221"/>
        <end position="354"/>
    </location>
</feature>
<name>A0ABM1E7R8_PRICU</name>
<dbReference type="RefSeq" id="XP_014668236.1">
    <property type="nucleotide sequence ID" value="XM_014812750.1"/>
</dbReference>
<reference evidence="13 14" key="1">
    <citation type="submission" date="2025-05" db="UniProtKB">
        <authorList>
            <consortium name="RefSeq"/>
        </authorList>
    </citation>
    <scope>IDENTIFICATION</scope>
</reference>
<evidence type="ECO:0000313" key="15">
    <source>
        <dbReference type="RefSeq" id="XP_014668238.1"/>
    </source>
</evidence>
<keyword evidence="4 10" id="KW-1133">Transmembrane helix</keyword>
<feature type="transmembrane region" description="Helical" evidence="10">
    <location>
        <begin position="149"/>
        <end position="169"/>
    </location>
</feature>
<dbReference type="EC" id="2.3.1.225" evidence="10"/>
<feature type="transmembrane region" description="Helical" evidence="10">
    <location>
        <begin position="93"/>
        <end position="112"/>
    </location>
</feature>
<evidence type="ECO:0000256" key="7">
    <source>
        <dbReference type="ARBA" id="ARBA00023139"/>
    </source>
</evidence>
<evidence type="ECO:0000256" key="6">
    <source>
        <dbReference type="ARBA" id="ARBA00023136"/>
    </source>
</evidence>
<feature type="transmembrane region" description="Helical" evidence="10">
    <location>
        <begin position="67"/>
        <end position="87"/>
    </location>
</feature>
<evidence type="ECO:0000256" key="8">
    <source>
        <dbReference type="ARBA" id="ARBA00023288"/>
    </source>
</evidence>
<keyword evidence="9 10" id="KW-0012">Acyltransferase</keyword>
<keyword evidence="2 10" id="KW-0808">Transferase</keyword>
<evidence type="ECO:0000313" key="14">
    <source>
        <dbReference type="RefSeq" id="XP_014668237.1"/>
    </source>
</evidence>
<evidence type="ECO:0000256" key="3">
    <source>
        <dbReference type="ARBA" id="ARBA00022692"/>
    </source>
</evidence>
<gene>
    <name evidence="13 14 15 16 17 18" type="primary">LOC106809610</name>
</gene>
<dbReference type="Pfam" id="PF01529">
    <property type="entry name" value="DHHC"/>
    <property type="match status" value="1"/>
</dbReference>
<evidence type="ECO:0000313" key="12">
    <source>
        <dbReference type="Proteomes" id="UP000695022"/>
    </source>
</evidence>
<keyword evidence="12" id="KW-1185">Reference proteome</keyword>
<comment type="similarity">
    <text evidence="10">Belongs to the DHHC palmitoyltransferase family.</text>
</comment>